<dbReference type="GO" id="GO:0017148">
    <property type="term" value="P:negative regulation of translation"/>
    <property type="evidence" value="ECO:0007669"/>
    <property type="project" value="TreeGrafter"/>
</dbReference>
<evidence type="ECO:0008006" key="3">
    <source>
        <dbReference type="Google" id="ProtNLM"/>
    </source>
</evidence>
<proteinExistence type="inferred from homology"/>
<gene>
    <name evidence="2" type="ORF">METZ01_LOCUS3009</name>
</gene>
<dbReference type="HAMAP" id="MF_01477">
    <property type="entry name" value="Iojap_RsfS"/>
    <property type="match status" value="1"/>
</dbReference>
<dbReference type="GO" id="GO:0043023">
    <property type="term" value="F:ribosomal large subunit binding"/>
    <property type="evidence" value="ECO:0007669"/>
    <property type="project" value="TreeGrafter"/>
</dbReference>
<dbReference type="NCBIfam" id="TIGR00090">
    <property type="entry name" value="rsfS_iojap_ybeB"/>
    <property type="match status" value="1"/>
</dbReference>
<organism evidence="2">
    <name type="scientific">marine metagenome</name>
    <dbReference type="NCBI Taxonomy" id="408172"/>
    <lineage>
        <taxon>unclassified sequences</taxon>
        <taxon>metagenomes</taxon>
        <taxon>ecological metagenomes</taxon>
    </lineage>
</organism>
<name>A0A381N6J7_9ZZZZ</name>
<dbReference type="GO" id="GO:0090071">
    <property type="term" value="P:negative regulation of ribosome biogenesis"/>
    <property type="evidence" value="ECO:0007669"/>
    <property type="project" value="TreeGrafter"/>
</dbReference>
<dbReference type="Pfam" id="PF02410">
    <property type="entry name" value="RsfS"/>
    <property type="match status" value="1"/>
</dbReference>
<evidence type="ECO:0000256" key="1">
    <source>
        <dbReference type="ARBA" id="ARBA00010574"/>
    </source>
</evidence>
<protein>
    <recommendedName>
        <fullName evidence="3">Ribosomal silencing factor RsfS</fullName>
    </recommendedName>
</protein>
<dbReference type="InterPro" id="IPR043519">
    <property type="entry name" value="NT_sf"/>
</dbReference>
<dbReference type="SUPFAM" id="SSF81301">
    <property type="entry name" value="Nucleotidyltransferase"/>
    <property type="match status" value="1"/>
</dbReference>
<reference evidence="2" key="1">
    <citation type="submission" date="2018-05" db="EMBL/GenBank/DDBJ databases">
        <authorList>
            <person name="Lanie J.A."/>
            <person name="Ng W.-L."/>
            <person name="Kazmierczak K.M."/>
            <person name="Andrzejewski T.M."/>
            <person name="Davidsen T.M."/>
            <person name="Wayne K.J."/>
            <person name="Tettelin H."/>
            <person name="Glass J.I."/>
            <person name="Rusch D."/>
            <person name="Podicherti R."/>
            <person name="Tsui H.-C.T."/>
            <person name="Winkler M.E."/>
        </authorList>
    </citation>
    <scope>NUCLEOTIDE SEQUENCE</scope>
</reference>
<dbReference type="PANTHER" id="PTHR21043:SF0">
    <property type="entry name" value="MITOCHONDRIAL ASSEMBLY OF RIBOSOMAL LARGE SUBUNIT PROTEIN 1"/>
    <property type="match status" value="1"/>
</dbReference>
<dbReference type="Gene3D" id="3.30.460.10">
    <property type="entry name" value="Beta Polymerase, domain 2"/>
    <property type="match status" value="1"/>
</dbReference>
<accession>A0A381N6J7</accession>
<comment type="similarity">
    <text evidence="1">Belongs to the Iojap/RsfS family.</text>
</comment>
<dbReference type="PANTHER" id="PTHR21043">
    <property type="entry name" value="IOJAP SUPERFAMILY ORTHOLOG"/>
    <property type="match status" value="1"/>
</dbReference>
<evidence type="ECO:0000313" key="2">
    <source>
        <dbReference type="EMBL" id="SUZ50155.1"/>
    </source>
</evidence>
<dbReference type="EMBL" id="UINC01000155">
    <property type="protein sequence ID" value="SUZ50155.1"/>
    <property type="molecule type" value="Genomic_DNA"/>
</dbReference>
<sequence length="115" mass="12944">MNSEQHSSLVINALQKVKAQKIIKLDVRNITTVTDFMIVASGTSTRHIKALADKVSNKSREAGYRPIGIEGQEGSEWVLIDLDAILVHLMLPQVRDFYNLEKLWSLEPVSEILDN</sequence>
<dbReference type="AlphaFoldDB" id="A0A381N6J7"/>
<dbReference type="InterPro" id="IPR004394">
    <property type="entry name" value="Iojap/RsfS/C7orf30"/>
</dbReference>